<feature type="signal peptide" evidence="3">
    <location>
        <begin position="1"/>
        <end position="20"/>
    </location>
</feature>
<dbReference type="OrthoDB" id="4074350at2759"/>
<dbReference type="GeneID" id="31019245"/>
<dbReference type="InterPro" id="IPR021109">
    <property type="entry name" value="Peptidase_aspartic_dom_sf"/>
</dbReference>
<dbReference type="InterPro" id="IPR033121">
    <property type="entry name" value="PEPTIDASE_A1"/>
</dbReference>
<feature type="domain" description="Peptidase A1" evidence="4">
    <location>
        <begin position="40"/>
        <end position="422"/>
    </location>
</feature>
<keyword evidence="2" id="KW-0472">Membrane</keyword>
<name>A0A1J9QNK4_9PEZI</name>
<dbReference type="RefSeq" id="XP_020125902.1">
    <property type="nucleotide sequence ID" value="XM_020278983.1"/>
</dbReference>
<sequence length="603" mass="61575">MRRLARCSALLLGLAAAAGASGPWGLEFDNEGTGPDGPWTYLLAPVDSPGQVLGFYPSLLETTMMVNASVCQYQTARCVIPNIAAWSGSSSHDIFSNATSDDFAPSKLADVNGGYAADLMSLQGSMRYTTQRLTLGTTDLDGLAMAIADNVTAGFPNGDWYTVGIGYYSLYGGDTFTYDAPAGTQTLPLTLSLGYERGVYASMSYGLHIGSVMHNITGKLYLGGYDRARCISDPITVSANATFSLADVSLGVAAGGSAFLNNTSSASSISGLLQTNTSSSSSSLPLSAQPDPGLPYLYLPAATCAAIASYLPVTYDAGLNLYLWNTSAPSYLRIVSSPHHLTLHFHQSGTSGPTTPIAIPFALLNLTLSYPLLSDPTPYFPCRPHDSDSSSSTSGPDVVLGRAFLQAAHLAQNWHTASVWLAQAPGPAFAAEDLKTIATGDDELTEHPTAGRWNDTWSGVLEPLEGEANGGSTTDSGSGSGSASGSASEGGEDGGGGGLSAGAKAGVGVGVAVGAAALIGLVAGVVWRRKRRGGAGGGFGGGGGGGGGGRRPNMKGERVASVAELPSGGGHVRYAPVELEGGEVQEMPADGRYGGGVKEMPGR</sequence>
<evidence type="ECO:0000256" key="2">
    <source>
        <dbReference type="SAM" id="Phobius"/>
    </source>
</evidence>
<dbReference type="EMBL" id="MNUE01000076">
    <property type="protein sequence ID" value="OJD29642.1"/>
    <property type="molecule type" value="Genomic_DNA"/>
</dbReference>
<dbReference type="AlphaFoldDB" id="A0A1J9QNK4"/>
<feature type="region of interest" description="Disordered" evidence="1">
    <location>
        <begin position="462"/>
        <end position="496"/>
    </location>
</feature>
<feature type="transmembrane region" description="Helical" evidence="2">
    <location>
        <begin position="507"/>
        <end position="527"/>
    </location>
</feature>
<reference evidence="5 6" key="1">
    <citation type="submission" date="2016-10" db="EMBL/GenBank/DDBJ databases">
        <title>Proteomics and genomics reveal pathogen-plant mechanisms compatible with a hemibiotrophic lifestyle of Diplodia corticola.</title>
        <authorList>
            <person name="Fernandes I."/>
            <person name="De Jonge R."/>
            <person name="Van De Peer Y."/>
            <person name="Devreese B."/>
            <person name="Alves A."/>
            <person name="Esteves A.C."/>
        </authorList>
    </citation>
    <scope>NUCLEOTIDE SEQUENCE [LARGE SCALE GENOMIC DNA]</scope>
    <source>
        <strain evidence="5 6">CBS 112549</strain>
    </source>
</reference>
<evidence type="ECO:0000256" key="3">
    <source>
        <dbReference type="SAM" id="SignalP"/>
    </source>
</evidence>
<comment type="caution">
    <text evidence="5">The sequence shown here is derived from an EMBL/GenBank/DDBJ whole genome shotgun (WGS) entry which is preliminary data.</text>
</comment>
<dbReference type="PROSITE" id="PS51767">
    <property type="entry name" value="PEPTIDASE_A1"/>
    <property type="match status" value="1"/>
</dbReference>
<keyword evidence="3" id="KW-0732">Signal</keyword>
<evidence type="ECO:0000259" key="4">
    <source>
        <dbReference type="PROSITE" id="PS51767"/>
    </source>
</evidence>
<keyword evidence="2" id="KW-0812">Transmembrane</keyword>
<protein>
    <submittedName>
        <fullName evidence="5">Aspartic-type endopeptidase</fullName>
    </submittedName>
</protein>
<keyword evidence="6" id="KW-1185">Reference proteome</keyword>
<dbReference type="SUPFAM" id="SSF50630">
    <property type="entry name" value="Acid proteases"/>
    <property type="match status" value="1"/>
</dbReference>
<gene>
    <name evidence="5" type="ORF">BKCO1_7600020</name>
</gene>
<feature type="chain" id="PRO_5012927521" evidence="3">
    <location>
        <begin position="21"/>
        <end position="603"/>
    </location>
</feature>
<feature type="compositionally biased region" description="Gly residues" evidence="1">
    <location>
        <begin position="534"/>
        <end position="550"/>
    </location>
</feature>
<evidence type="ECO:0000313" key="6">
    <source>
        <dbReference type="Proteomes" id="UP000183809"/>
    </source>
</evidence>
<evidence type="ECO:0000256" key="1">
    <source>
        <dbReference type="SAM" id="MobiDB-lite"/>
    </source>
</evidence>
<feature type="region of interest" description="Disordered" evidence="1">
    <location>
        <begin position="533"/>
        <end position="603"/>
    </location>
</feature>
<feature type="compositionally biased region" description="Low complexity" evidence="1">
    <location>
        <begin position="470"/>
        <end position="489"/>
    </location>
</feature>
<dbReference type="Gene3D" id="2.40.70.10">
    <property type="entry name" value="Acid Proteases"/>
    <property type="match status" value="1"/>
</dbReference>
<keyword evidence="2" id="KW-1133">Transmembrane helix</keyword>
<evidence type="ECO:0000313" key="5">
    <source>
        <dbReference type="EMBL" id="OJD29642.1"/>
    </source>
</evidence>
<proteinExistence type="predicted"/>
<organism evidence="5 6">
    <name type="scientific">Diplodia corticola</name>
    <dbReference type="NCBI Taxonomy" id="236234"/>
    <lineage>
        <taxon>Eukaryota</taxon>
        <taxon>Fungi</taxon>
        <taxon>Dikarya</taxon>
        <taxon>Ascomycota</taxon>
        <taxon>Pezizomycotina</taxon>
        <taxon>Dothideomycetes</taxon>
        <taxon>Dothideomycetes incertae sedis</taxon>
        <taxon>Botryosphaeriales</taxon>
        <taxon>Botryosphaeriaceae</taxon>
        <taxon>Diplodia</taxon>
    </lineage>
</organism>
<dbReference type="Proteomes" id="UP000183809">
    <property type="component" value="Unassembled WGS sequence"/>
</dbReference>
<accession>A0A1J9QNK4</accession>